<dbReference type="OrthoDB" id="10040691at2759"/>
<gene>
    <name evidence="2" type="ORF">BSL78_17853</name>
</gene>
<evidence type="ECO:0000313" key="3">
    <source>
        <dbReference type="Proteomes" id="UP000230750"/>
    </source>
</evidence>
<feature type="region of interest" description="Disordered" evidence="1">
    <location>
        <begin position="116"/>
        <end position="170"/>
    </location>
</feature>
<dbReference type="AlphaFoldDB" id="A0A2G8KBC5"/>
<protein>
    <submittedName>
        <fullName evidence="2">Putative transcription cofactor vestigial-like protein 4 isoform X1</fullName>
    </submittedName>
</protein>
<feature type="compositionally biased region" description="Basic and acidic residues" evidence="1">
    <location>
        <begin position="124"/>
        <end position="155"/>
    </location>
</feature>
<organism evidence="2 3">
    <name type="scientific">Stichopus japonicus</name>
    <name type="common">Sea cucumber</name>
    <dbReference type="NCBI Taxonomy" id="307972"/>
    <lineage>
        <taxon>Eukaryota</taxon>
        <taxon>Metazoa</taxon>
        <taxon>Echinodermata</taxon>
        <taxon>Eleutherozoa</taxon>
        <taxon>Echinozoa</taxon>
        <taxon>Holothuroidea</taxon>
        <taxon>Aspidochirotacea</taxon>
        <taxon>Aspidochirotida</taxon>
        <taxon>Stichopodidae</taxon>
        <taxon>Apostichopus</taxon>
    </lineage>
</organism>
<feature type="region of interest" description="Disordered" evidence="1">
    <location>
        <begin position="1"/>
        <end position="51"/>
    </location>
</feature>
<accession>A0A2G8KBC5</accession>
<sequence>VGFHREDSFSGGPSKELPSRINRQRRSAERRELSQALHHDISTSSVASSTKCAATQTIISTVRHEANEFVGIPSLNPAFPPPSSSSLVSHIPLGSPPPPMHPAFILDMRQQSRPSVINKAPSTSKDHHQDGRENGHVDRENRRNGLRNSRLENFHVDAAAGKPSGLRRDRRTFQTELRSELPRGETSGGQSFEIAVEVMPLTPPASASLPNTSPPVSISGSVDDHFAKAWEISGVESRRRWNRAPHGQPSIAPKHALPAALTSQVFKHTSFVSS</sequence>
<comment type="caution">
    <text evidence="2">The sequence shown here is derived from an EMBL/GenBank/DDBJ whole genome shotgun (WGS) entry which is preliminary data.</text>
</comment>
<reference evidence="2 3" key="1">
    <citation type="journal article" date="2017" name="PLoS Biol.">
        <title>The sea cucumber genome provides insights into morphological evolution and visceral regeneration.</title>
        <authorList>
            <person name="Zhang X."/>
            <person name="Sun L."/>
            <person name="Yuan J."/>
            <person name="Sun Y."/>
            <person name="Gao Y."/>
            <person name="Zhang L."/>
            <person name="Li S."/>
            <person name="Dai H."/>
            <person name="Hamel J.F."/>
            <person name="Liu C."/>
            <person name="Yu Y."/>
            <person name="Liu S."/>
            <person name="Lin W."/>
            <person name="Guo K."/>
            <person name="Jin S."/>
            <person name="Xu P."/>
            <person name="Storey K.B."/>
            <person name="Huan P."/>
            <person name="Zhang T."/>
            <person name="Zhou Y."/>
            <person name="Zhang J."/>
            <person name="Lin C."/>
            <person name="Li X."/>
            <person name="Xing L."/>
            <person name="Huo D."/>
            <person name="Sun M."/>
            <person name="Wang L."/>
            <person name="Mercier A."/>
            <person name="Li F."/>
            <person name="Yang H."/>
            <person name="Xiang J."/>
        </authorList>
    </citation>
    <scope>NUCLEOTIDE SEQUENCE [LARGE SCALE GENOMIC DNA]</scope>
    <source>
        <strain evidence="2">Shaxun</strain>
        <tissue evidence="2">Muscle</tissue>
    </source>
</reference>
<keyword evidence="3" id="KW-1185">Reference proteome</keyword>
<proteinExistence type="predicted"/>
<dbReference type="EMBL" id="MRZV01000721">
    <property type="protein sequence ID" value="PIK45282.1"/>
    <property type="molecule type" value="Genomic_DNA"/>
</dbReference>
<feature type="compositionally biased region" description="Polar residues" evidence="1">
    <location>
        <begin position="42"/>
        <end position="51"/>
    </location>
</feature>
<evidence type="ECO:0000256" key="1">
    <source>
        <dbReference type="SAM" id="MobiDB-lite"/>
    </source>
</evidence>
<feature type="compositionally biased region" description="Basic and acidic residues" evidence="1">
    <location>
        <begin position="26"/>
        <end position="41"/>
    </location>
</feature>
<dbReference type="Proteomes" id="UP000230750">
    <property type="component" value="Unassembled WGS sequence"/>
</dbReference>
<name>A0A2G8KBC5_STIJA</name>
<feature type="non-terminal residue" evidence="2">
    <location>
        <position position="1"/>
    </location>
</feature>
<evidence type="ECO:0000313" key="2">
    <source>
        <dbReference type="EMBL" id="PIK45282.1"/>
    </source>
</evidence>